<dbReference type="Proteomes" id="UP000028302">
    <property type="component" value="Unassembled WGS sequence"/>
</dbReference>
<name>A0A084IML6_SALHC</name>
<dbReference type="AlphaFoldDB" id="A0A084IML6"/>
<sequence length="298" mass="33380">MNSALLMHPVVLDLDGSVGPFDHSIRLPLDDWADQLRFACSRGALRGFARELALKLPLNPGPVFMGSGDFHHLSLPLLERASTRTAVDVVVFDNHPDNMRFPFGVHCGSWVRRALALPGVRHVHVVGITSADIGLGHAWENYLRPLYAGRLHYWSTGVDVRWARWLGLAPVFHAFDHIESLLQAFVAHMADERLPIYLSIDKDVLSIEDARTNWDQGVMHESQLIAAIQALHGRLIGCDITGEVSVARYPQWWKRVLSSLDRQPALSAAEISDWQADQQALNRRLLPHIQAAWQPDSA</sequence>
<dbReference type="EMBL" id="APNK01000007">
    <property type="protein sequence ID" value="KEZ77950.1"/>
    <property type="molecule type" value="Genomic_DNA"/>
</dbReference>
<evidence type="ECO:0008006" key="3">
    <source>
        <dbReference type="Google" id="ProtNLM"/>
    </source>
</evidence>
<dbReference type="PATRIC" id="fig|1304275.5.peg.1357"/>
<dbReference type="OrthoDB" id="8770139at2"/>
<keyword evidence="2" id="KW-1185">Reference proteome</keyword>
<dbReference type="InterPro" id="IPR023696">
    <property type="entry name" value="Ureohydrolase_dom_sf"/>
</dbReference>
<dbReference type="Pfam" id="PF00491">
    <property type="entry name" value="Arginase"/>
    <property type="match status" value="1"/>
</dbReference>
<organism evidence="1 2">
    <name type="scientific">Salinisphaera hydrothermalis (strain C41B8)</name>
    <dbReference type="NCBI Taxonomy" id="1304275"/>
    <lineage>
        <taxon>Bacteria</taxon>
        <taxon>Pseudomonadati</taxon>
        <taxon>Pseudomonadota</taxon>
        <taxon>Gammaproteobacteria</taxon>
        <taxon>Salinisphaerales</taxon>
        <taxon>Salinisphaeraceae</taxon>
        <taxon>Salinisphaera</taxon>
    </lineage>
</organism>
<dbReference type="Gene3D" id="3.40.800.10">
    <property type="entry name" value="Ureohydrolase domain"/>
    <property type="match status" value="1"/>
</dbReference>
<accession>A0A084IML6</accession>
<dbReference type="GO" id="GO:0016813">
    <property type="term" value="F:hydrolase activity, acting on carbon-nitrogen (but not peptide) bonds, in linear amidines"/>
    <property type="evidence" value="ECO:0007669"/>
    <property type="project" value="UniProtKB-ARBA"/>
</dbReference>
<dbReference type="SUPFAM" id="SSF52768">
    <property type="entry name" value="Arginase/deacetylase"/>
    <property type="match status" value="1"/>
</dbReference>
<reference evidence="1 2" key="1">
    <citation type="submission" date="2013-03" db="EMBL/GenBank/DDBJ databases">
        <title>Salinisphaera hydrothermalis C41B8 Genome Sequencing.</title>
        <authorList>
            <person name="Li C."/>
            <person name="Lai Q."/>
            <person name="Shao Z."/>
        </authorList>
    </citation>
    <scope>NUCLEOTIDE SEQUENCE [LARGE SCALE GENOMIC DNA]</scope>
    <source>
        <strain evidence="1 2">C41B8</strain>
    </source>
</reference>
<evidence type="ECO:0000313" key="1">
    <source>
        <dbReference type="EMBL" id="KEZ77950.1"/>
    </source>
</evidence>
<dbReference type="RefSeq" id="WP_156962452.1">
    <property type="nucleotide sequence ID" value="NZ_APNK01000007.1"/>
</dbReference>
<proteinExistence type="predicted"/>
<protein>
    <recommendedName>
        <fullName evidence="3">Arginase family protein</fullName>
    </recommendedName>
</protein>
<comment type="caution">
    <text evidence="1">The sequence shown here is derived from an EMBL/GenBank/DDBJ whole genome shotgun (WGS) entry which is preliminary data.</text>
</comment>
<evidence type="ECO:0000313" key="2">
    <source>
        <dbReference type="Proteomes" id="UP000028302"/>
    </source>
</evidence>
<dbReference type="STRING" id="1304275.C41B8_06637"/>
<gene>
    <name evidence="1" type="ORF">C41B8_06637</name>
</gene>
<dbReference type="InterPro" id="IPR006035">
    <property type="entry name" value="Ureohydrolase"/>
</dbReference>
<dbReference type="eggNOG" id="COG0010">
    <property type="taxonomic scope" value="Bacteria"/>
</dbReference>
<dbReference type="GO" id="GO:0046872">
    <property type="term" value="F:metal ion binding"/>
    <property type="evidence" value="ECO:0007669"/>
    <property type="project" value="InterPro"/>
</dbReference>